<dbReference type="AlphaFoldDB" id="A0AAW2TC10"/>
<gene>
    <name evidence="2" type="ORF">Slati_4212600</name>
</gene>
<name>A0AAW2TC10_9LAMI</name>
<comment type="caution">
    <text evidence="2">The sequence shown here is derived from an EMBL/GenBank/DDBJ whole genome shotgun (WGS) entry which is preliminary data.</text>
</comment>
<organism evidence="2">
    <name type="scientific">Sesamum latifolium</name>
    <dbReference type="NCBI Taxonomy" id="2727402"/>
    <lineage>
        <taxon>Eukaryota</taxon>
        <taxon>Viridiplantae</taxon>
        <taxon>Streptophyta</taxon>
        <taxon>Embryophyta</taxon>
        <taxon>Tracheophyta</taxon>
        <taxon>Spermatophyta</taxon>
        <taxon>Magnoliopsida</taxon>
        <taxon>eudicotyledons</taxon>
        <taxon>Gunneridae</taxon>
        <taxon>Pentapetalae</taxon>
        <taxon>asterids</taxon>
        <taxon>lamiids</taxon>
        <taxon>Lamiales</taxon>
        <taxon>Pedaliaceae</taxon>
        <taxon>Sesamum</taxon>
    </lineage>
</organism>
<reference evidence="2" key="1">
    <citation type="submission" date="2020-06" db="EMBL/GenBank/DDBJ databases">
        <authorList>
            <person name="Li T."/>
            <person name="Hu X."/>
            <person name="Zhang T."/>
            <person name="Song X."/>
            <person name="Zhang H."/>
            <person name="Dai N."/>
            <person name="Sheng W."/>
            <person name="Hou X."/>
            <person name="Wei L."/>
        </authorList>
    </citation>
    <scope>NUCLEOTIDE SEQUENCE</scope>
    <source>
        <strain evidence="2">KEN1</strain>
        <tissue evidence="2">Leaf</tissue>
    </source>
</reference>
<evidence type="ECO:0000256" key="1">
    <source>
        <dbReference type="SAM" id="MobiDB-lite"/>
    </source>
</evidence>
<evidence type="ECO:0000313" key="2">
    <source>
        <dbReference type="EMBL" id="KAL0401827.1"/>
    </source>
</evidence>
<feature type="region of interest" description="Disordered" evidence="1">
    <location>
        <begin position="1"/>
        <end position="20"/>
    </location>
</feature>
<proteinExistence type="predicted"/>
<dbReference type="EMBL" id="JACGWN010000015">
    <property type="protein sequence ID" value="KAL0401827.1"/>
    <property type="molecule type" value="Genomic_DNA"/>
</dbReference>
<sequence>MGADAVSDVSWDTSLDSSRSISSHRLFDGKPFSKNTEFRETKTLCSEGS</sequence>
<accession>A0AAW2TC10</accession>
<reference evidence="2" key="2">
    <citation type="journal article" date="2024" name="Plant">
        <title>Genomic evolution and insights into agronomic trait innovations of Sesamum species.</title>
        <authorList>
            <person name="Miao H."/>
            <person name="Wang L."/>
            <person name="Qu L."/>
            <person name="Liu H."/>
            <person name="Sun Y."/>
            <person name="Le M."/>
            <person name="Wang Q."/>
            <person name="Wei S."/>
            <person name="Zheng Y."/>
            <person name="Lin W."/>
            <person name="Duan Y."/>
            <person name="Cao H."/>
            <person name="Xiong S."/>
            <person name="Wang X."/>
            <person name="Wei L."/>
            <person name="Li C."/>
            <person name="Ma Q."/>
            <person name="Ju M."/>
            <person name="Zhao R."/>
            <person name="Li G."/>
            <person name="Mu C."/>
            <person name="Tian Q."/>
            <person name="Mei H."/>
            <person name="Zhang T."/>
            <person name="Gao T."/>
            <person name="Zhang H."/>
        </authorList>
    </citation>
    <scope>NUCLEOTIDE SEQUENCE</scope>
    <source>
        <strain evidence="2">KEN1</strain>
    </source>
</reference>
<protein>
    <submittedName>
        <fullName evidence="2">Uncharacterized protein</fullName>
    </submittedName>
</protein>
<feature type="compositionally biased region" description="Low complexity" evidence="1">
    <location>
        <begin position="10"/>
        <end position="20"/>
    </location>
</feature>